<feature type="region of interest" description="Disordered" evidence="2">
    <location>
        <begin position="1"/>
        <end position="23"/>
    </location>
</feature>
<dbReference type="EMBL" id="JAVHJL010000004">
    <property type="protein sequence ID" value="KAK6504775.1"/>
    <property type="molecule type" value="Genomic_DNA"/>
</dbReference>
<keyword evidence="1" id="KW-0175">Coiled coil</keyword>
<feature type="coiled-coil region" evidence="1">
    <location>
        <begin position="24"/>
        <end position="51"/>
    </location>
</feature>
<name>A0AAV9WAS5_9PEZI</name>
<accession>A0AAV9WAS5</accession>
<proteinExistence type="predicted"/>
<organism evidence="3 4">
    <name type="scientific">Arthrobotrys musiformis</name>
    <dbReference type="NCBI Taxonomy" id="47236"/>
    <lineage>
        <taxon>Eukaryota</taxon>
        <taxon>Fungi</taxon>
        <taxon>Dikarya</taxon>
        <taxon>Ascomycota</taxon>
        <taxon>Pezizomycotina</taxon>
        <taxon>Orbiliomycetes</taxon>
        <taxon>Orbiliales</taxon>
        <taxon>Orbiliaceae</taxon>
        <taxon>Arthrobotrys</taxon>
    </lineage>
</organism>
<protein>
    <submittedName>
        <fullName evidence="3">Uncharacterized protein</fullName>
    </submittedName>
</protein>
<dbReference type="AlphaFoldDB" id="A0AAV9WAS5"/>
<reference evidence="3 4" key="1">
    <citation type="submission" date="2023-08" db="EMBL/GenBank/DDBJ databases">
        <authorList>
            <person name="Palmer J.M."/>
        </authorList>
    </citation>
    <scope>NUCLEOTIDE SEQUENCE [LARGE SCALE GENOMIC DNA]</scope>
    <source>
        <strain evidence="3 4">TWF481</strain>
    </source>
</reference>
<sequence length="96" mass="11159">MSSNSGSKTSDPGVEETWTDSKSTKQYDELRANYERQLKSLQAQLEARKKQPNFWEKGYIDEDSDPLEWMGKLGVVWYQIIVDSYFSPTTVAWLML</sequence>
<evidence type="ECO:0000256" key="1">
    <source>
        <dbReference type="SAM" id="Coils"/>
    </source>
</evidence>
<comment type="caution">
    <text evidence="3">The sequence shown here is derived from an EMBL/GenBank/DDBJ whole genome shotgun (WGS) entry which is preliminary data.</text>
</comment>
<evidence type="ECO:0000313" key="3">
    <source>
        <dbReference type="EMBL" id="KAK6504775.1"/>
    </source>
</evidence>
<gene>
    <name evidence="3" type="ORF">TWF481_006714</name>
</gene>
<dbReference type="Proteomes" id="UP001370758">
    <property type="component" value="Unassembled WGS sequence"/>
</dbReference>
<keyword evidence="4" id="KW-1185">Reference proteome</keyword>
<feature type="compositionally biased region" description="Polar residues" evidence="2">
    <location>
        <begin position="1"/>
        <end position="10"/>
    </location>
</feature>
<evidence type="ECO:0000313" key="4">
    <source>
        <dbReference type="Proteomes" id="UP001370758"/>
    </source>
</evidence>
<evidence type="ECO:0000256" key="2">
    <source>
        <dbReference type="SAM" id="MobiDB-lite"/>
    </source>
</evidence>